<comment type="subcellular location">
    <subcellularLocation>
        <location evidence="1">Cell outer membrane</location>
    </subcellularLocation>
</comment>
<name>A0ABY7T0X5_9SPHI</name>
<evidence type="ECO:0000256" key="3">
    <source>
        <dbReference type="ARBA" id="ARBA00022692"/>
    </source>
</evidence>
<evidence type="ECO:0000313" key="7">
    <source>
        <dbReference type="Proteomes" id="UP001216139"/>
    </source>
</evidence>
<dbReference type="SUPFAM" id="SSF56954">
    <property type="entry name" value="Outer membrane efflux proteins (OEP)"/>
    <property type="match status" value="1"/>
</dbReference>
<dbReference type="PANTHER" id="PTHR30026:SF20">
    <property type="entry name" value="OUTER MEMBRANE PROTEIN TOLC"/>
    <property type="match status" value="1"/>
</dbReference>
<keyword evidence="4" id="KW-0472">Membrane</keyword>
<dbReference type="InterPro" id="IPR051906">
    <property type="entry name" value="TolC-like"/>
</dbReference>
<organism evidence="6 7">
    <name type="scientific">Mucilaginibacter jinjuensis</name>
    <dbReference type="NCBI Taxonomy" id="1176721"/>
    <lineage>
        <taxon>Bacteria</taxon>
        <taxon>Pseudomonadati</taxon>
        <taxon>Bacteroidota</taxon>
        <taxon>Sphingobacteriia</taxon>
        <taxon>Sphingobacteriales</taxon>
        <taxon>Sphingobacteriaceae</taxon>
        <taxon>Mucilaginibacter</taxon>
    </lineage>
</organism>
<evidence type="ECO:0000256" key="2">
    <source>
        <dbReference type="ARBA" id="ARBA00022452"/>
    </source>
</evidence>
<keyword evidence="2" id="KW-1134">Transmembrane beta strand</keyword>
<sequence>MKIAHFKKPGMPGRGFLCPFFSRRSGHLMTTLTLSLLLGGTVASAQTQLSLKQAIQTGLDNYGTIKAKEAYAKASAAGVVQAKLDYLPNFNLSTQADYGTANGLNGPAYGFGPSGIASGGLPLGSQNWNATFGSLYLANVNWDFFAFGRSKQKILTADFKRNLDASDVSQEKFQHEVRVSAAYLNLLAAQRLTTSYRKNFDRADTLRRIIVRKAKRDLLAGVDSSQANAEVSNAKSILLNAMTYEDEQNSSLIKLLGTQPQKIQADTVFIANLPKTLPTTYDSLAANNPVIAFYKNRILYSDEQAKYFKTLGLPTFSLGAAMQARGSGFNYTYSADHPNYDNSLSQGLGVDRTNYVVALGISWNLTQPFRTKQQVKAQRLTSEGLKNELALTQQQLITQNNFADSKIKNAIADYYETPLQVKAASDTYHQKLVLYNHGLTNLVDVTQALYALVRAETDRDIAYNNVWQALLLKAAATGDFDIFYSNL</sequence>
<dbReference type="Proteomes" id="UP001216139">
    <property type="component" value="Chromosome"/>
</dbReference>
<dbReference type="RefSeq" id="WP_273627993.1">
    <property type="nucleotide sequence ID" value="NZ_CP117167.1"/>
</dbReference>
<keyword evidence="3" id="KW-0812">Transmembrane</keyword>
<gene>
    <name evidence="6" type="ORF">PQO05_14280</name>
</gene>
<dbReference type="PANTHER" id="PTHR30026">
    <property type="entry name" value="OUTER MEMBRANE PROTEIN TOLC"/>
    <property type="match status" value="1"/>
</dbReference>
<evidence type="ECO:0000256" key="1">
    <source>
        <dbReference type="ARBA" id="ARBA00004442"/>
    </source>
</evidence>
<evidence type="ECO:0000256" key="5">
    <source>
        <dbReference type="ARBA" id="ARBA00023237"/>
    </source>
</evidence>
<keyword evidence="5" id="KW-0998">Cell outer membrane</keyword>
<reference evidence="6 7" key="1">
    <citation type="submission" date="2023-02" db="EMBL/GenBank/DDBJ databases">
        <title>Genome sequence of Mucilaginibacter jinjuensis strain KACC 16571.</title>
        <authorList>
            <person name="Kim S."/>
            <person name="Heo J."/>
            <person name="Kwon S.-W."/>
        </authorList>
    </citation>
    <scope>NUCLEOTIDE SEQUENCE [LARGE SCALE GENOMIC DNA]</scope>
    <source>
        <strain evidence="6 7">KACC 16571</strain>
    </source>
</reference>
<accession>A0ABY7T0X5</accession>
<keyword evidence="7" id="KW-1185">Reference proteome</keyword>
<evidence type="ECO:0000313" key="6">
    <source>
        <dbReference type="EMBL" id="WCT09898.1"/>
    </source>
</evidence>
<protein>
    <submittedName>
        <fullName evidence="6">TolC family protein</fullName>
    </submittedName>
</protein>
<proteinExistence type="predicted"/>
<dbReference type="Gene3D" id="1.20.1600.10">
    <property type="entry name" value="Outer membrane efflux proteins (OEP)"/>
    <property type="match status" value="1"/>
</dbReference>
<evidence type="ECO:0000256" key="4">
    <source>
        <dbReference type="ARBA" id="ARBA00023136"/>
    </source>
</evidence>
<dbReference type="EMBL" id="CP117167">
    <property type="protein sequence ID" value="WCT09898.1"/>
    <property type="molecule type" value="Genomic_DNA"/>
</dbReference>